<dbReference type="PROSITE" id="PS50893">
    <property type="entry name" value="ABC_TRANSPORTER_2"/>
    <property type="match status" value="1"/>
</dbReference>
<dbReference type="InterPro" id="IPR050763">
    <property type="entry name" value="ABC_transporter_ATP-binding"/>
</dbReference>
<comment type="similarity">
    <text evidence="1">Belongs to the ABC transporter superfamily.</text>
</comment>
<keyword evidence="4 6" id="KW-0067">ATP-binding</keyword>
<evidence type="ECO:0000313" key="7">
    <source>
        <dbReference type="Proteomes" id="UP000094378"/>
    </source>
</evidence>
<dbReference type="Gene3D" id="3.40.50.300">
    <property type="entry name" value="P-loop containing nucleotide triphosphate hydrolases"/>
    <property type="match status" value="1"/>
</dbReference>
<dbReference type="GO" id="GO:0016887">
    <property type="term" value="F:ATP hydrolysis activity"/>
    <property type="evidence" value="ECO:0007669"/>
    <property type="project" value="InterPro"/>
</dbReference>
<dbReference type="InterPro" id="IPR003593">
    <property type="entry name" value="AAA+_ATPase"/>
</dbReference>
<organism evidence="6 7">
    <name type="scientific">Spiroplasma helicoides</name>
    <dbReference type="NCBI Taxonomy" id="216938"/>
    <lineage>
        <taxon>Bacteria</taxon>
        <taxon>Bacillati</taxon>
        <taxon>Mycoplasmatota</taxon>
        <taxon>Mollicutes</taxon>
        <taxon>Entomoplasmatales</taxon>
        <taxon>Spiroplasmataceae</taxon>
        <taxon>Spiroplasma</taxon>
    </lineage>
</organism>
<dbReference type="AlphaFoldDB" id="A0A1B3SLN9"/>
<dbReference type="GO" id="GO:0005524">
    <property type="term" value="F:ATP binding"/>
    <property type="evidence" value="ECO:0007669"/>
    <property type="project" value="UniProtKB-KW"/>
</dbReference>
<evidence type="ECO:0000259" key="5">
    <source>
        <dbReference type="PROSITE" id="PS50893"/>
    </source>
</evidence>
<reference evidence="6 7" key="1">
    <citation type="submission" date="2016-08" db="EMBL/GenBank/DDBJ databases">
        <title>Complete genome sequence of Spiroplasma helicoides TABS-2 (DSM 22551).</title>
        <authorList>
            <person name="Shen W.-Y."/>
            <person name="Lo W.-S."/>
            <person name="Lai Y.-C."/>
            <person name="Kuo C.-H."/>
        </authorList>
    </citation>
    <scope>NUCLEOTIDE SEQUENCE [LARGE SCALE GENOMIC DNA]</scope>
    <source>
        <strain evidence="6 7">TABS-2</strain>
    </source>
</reference>
<dbReference type="EMBL" id="CP017015">
    <property type="protein sequence ID" value="AOG60851.1"/>
    <property type="molecule type" value="Genomic_DNA"/>
</dbReference>
<sequence>MSIVEIKNLTKKYKHKVVLEDISLNIEEGDAVAILGKNGAGKTTLVEMIAQMAKPTHGEIKIDISKNIKQEIGIQFQEGNWPSGLCPRDIIEFYISVFENFSMEKFEKLNEVFEIKDFYKTPLSKLSGGQKQRFNALLSIINDPKIIILDELTTGLDMELQFKILNFFKETLNNKKTLLIVSHHPEEVEALCNRVIIVDNKKILMDKTIDQIKKEYKSVRELMERFYKGDFDEKTN</sequence>
<evidence type="ECO:0000256" key="4">
    <source>
        <dbReference type="ARBA" id="ARBA00022840"/>
    </source>
</evidence>
<accession>A0A1B3SLN9</accession>
<feature type="domain" description="ABC transporter" evidence="5">
    <location>
        <begin position="4"/>
        <end position="225"/>
    </location>
</feature>
<dbReference type="InterPro" id="IPR027417">
    <property type="entry name" value="P-loop_NTPase"/>
</dbReference>
<dbReference type="RefSeq" id="WP_069117106.1">
    <property type="nucleotide sequence ID" value="NZ_CP017015.1"/>
</dbReference>
<proteinExistence type="inferred from homology"/>
<evidence type="ECO:0000313" key="6">
    <source>
        <dbReference type="EMBL" id="AOG60851.1"/>
    </source>
</evidence>
<dbReference type="CDD" id="cd03230">
    <property type="entry name" value="ABC_DR_subfamily_A"/>
    <property type="match status" value="1"/>
</dbReference>
<dbReference type="InterPro" id="IPR003439">
    <property type="entry name" value="ABC_transporter-like_ATP-bd"/>
</dbReference>
<name>A0A1B3SLN9_9MOLU</name>
<dbReference type="STRING" id="216938.SHELI_v1c09020"/>
<dbReference type="Proteomes" id="UP000094378">
    <property type="component" value="Chromosome"/>
</dbReference>
<dbReference type="SMART" id="SM00382">
    <property type="entry name" value="AAA"/>
    <property type="match status" value="1"/>
</dbReference>
<protein>
    <submittedName>
        <fullName evidence="6">ABC transporter ATP-binding protein</fullName>
    </submittedName>
</protein>
<keyword evidence="3" id="KW-0547">Nucleotide-binding</keyword>
<evidence type="ECO:0000256" key="2">
    <source>
        <dbReference type="ARBA" id="ARBA00022448"/>
    </source>
</evidence>
<dbReference type="Pfam" id="PF00005">
    <property type="entry name" value="ABC_tran"/>
    <property type="match status" value="1"/>
</dbReference>
<keyword evidence="7" id="KW-1185">Reference proteome</keyword>
<dbReference type="PANTHER" id="PTHR42711:SF5">
    <property type="entry name" value="ABC TRANSPORTER ATP-BINDING PROTEIN NATA"/>
    <property type="match status" value="1"/>
</dbReference>
<evidence type="ECO:0000256" key="1">
    <source>
        <dbReference type="ARBA" id="ARBA00005417"/>
    </source>
</evidence>
<dbReference type="OrthoDB" id="388394at2"/>
<dbReference type="KEGG" id="shj:SHELI_v1c09020"/>
<dbReference type="SUPFAM" id="SSF52540">
    <property type="entry name" value="P-loop containing nucleoside triphosphate hydrolases"/>
    <property type="match status" value="1"/>
</dbReference>
<keyword evidence="2" id="KW-0813">Transport</keyword>
<gene>
    <name evidence="6" type="ORF">SHELI_v1c09020</name>
</gene>
<dbReference type="PANTHER" id="PTHR42711">
    <property type="entry name" value="ABC TRANSPORTER ATP-BINDING PROTEIN"/>
    <property type="match status" value="1"/>
</dbReference>
<evidence type="ECO:0000256" key="3">
    <source>
        <dbReference type="ARBA" id="ARBA00022741"/>
    </source>
</evidence>